<protein>
    <submittedName>
        <fullName evidence="1">Uncharacterized protein</fullName>
    </submittedName>
</protein>
<name>A0ACC2G3S5_DALPE</name>
<evidence type="ECO:0000313" key="1">
    <source>
        <dbReference type="EMBL" id="KAJ7998215.1"/>
    </source>
</evidence>
<comment type="caution">
    <text evidence="1">The sequence shown here is derived from an EMBL/GenBank/DDBJ whole genome shotgun (WGS) entry which is preliminary data.</text>
</comment>
<dbReference type="Proteomes" id="UP001157502">
    <property type="component" value="Chromosome 18"/>
</dbReference>
<reference evidence="1" key="1">
    <citation type="submission" date="2021-05" db="EMBL/GenBank/DDBJ databases">
        <authorList>
            <person name="Pan Q."/>
            <person name="Jouanno E."/>
            <person name="Zahm M."/>
            <person name="Klopp C."/>
            <person name="Cabau C."/>
            <person name="Louis A."/>
            <person name="Berthelot C."/>
            <person name="Parey E."/>
            <person name="Roest Crollius H."/>
            <person name="Montfort J."/>
            <person name="Robinson-Rechavi M."/>
            <person name="Bouchez O."/>
            <person name="Lampietro C."/>
            <person name="Lopez Roques C."/>
            <person name="Donnadieu C."/>
            <person name="Postlethwait J."/>
            <person name="Bobe J."/>
            <person name="Dillon D."/>
            <person name="Chandos A."/>
            <person name="von Hippel F."/>
            <person name="Guiguen Y."/>
        </authorList>
    </citation>
    <scope>NUCLEOTIDE SEQUENCE</scope>
    <source>
        <strain evidence="1">YG-Jan2019</strain>
    </source>
</reference>
<dbReference type="EMBL" id="CM055745">
    <property type="protein sequence ID" value="KAJ7998215.1"/>
    <property type="molecule type" value="Genomic_DNA"/>
</dbReference>
<evidence type="ECO:0000313" key="2">
    <source>
        <dbReference type="Proteomes" id="UP001157502"/>
    </source>
</evidence>
<keyword evidence="2" id="KW-1185">Reference proteome</keyword>
<gene>
    <name evidence="1" type="ORF">DPEC_G00220280</name>
</gene>
<sequence length="147" mass="16943">MALKWAVTEKFKDYLWGAKFTAFTDNNPLVRLNTATLGAVEQRWAAQLANFQFELKYRLGVANKNADVFLQEAAVLMTSAEEESCQPEEGRHHHKVLMSAYRQVATQTWKQQQRDKKRVVHKKAQVDTLFPHTLKTAIAESLRKKNI</sequence>
<accession>A0ACC2G3S5</accession>
<proteinExistence type="predicted"/>
<organism evidence="1 2">
    <name type="scientific">Dallia pectoralis</name>
    <name type="common">Alaska blackfish</name>
    <dbReference type="NCBI Taxonomy" id="75939"/>
    <lineage>
        <taxon>Eukaryota</taxon>
        <taxon>Metazoa</taxon>
        <taxon>Chordata</taxon>
        <taxon>Craniata</taxon>
        <taxon>Vertebrata</taxon>
        <taxon>Euteleostomi</taxon>
        <taxon>Actinopterygii</taxon>
        <taxon>Neopterygii</taxon>
        <taxon>Teleostei</taxon>
        <taxon>Protacanthopterygii</taxon>
        <taxon>Esociformes</taxon>
        <taxon>Umbridae</taxon>
        <taxon>Dallia</taxon>
    </lineage>
</organism>